<dbReference type="EC" id="5.6.2.4" evidence="10"/>
<evidence type="ECO:0000256" key="10">
    <source>
        <dbReference type="ARBA" id="ARBA00034808"/>
    </source>
</evidence>
<reference evidence="16 17" key="1">
    <citation type="submission" date="2017-02" db="EMBL/GenBank/DDBJ databases">
        <authorList>
            <person name="Peterson S.W."/>
        </authorList>
    </citation>
    <scope>NUCLEOTIDE SEQUENCE [LARGE SCALE GENOMIC DNA]</scope>
    <source>
        <strain evidence="16 17">S285</strain>
    </source>
</reference>
<dbReference type="GO" id="GO:0043590">
    <property type="term" value="C:bacterial nucleoid"/>
    <property type="evidence" value="ECO:0007669"/>
    <property type="project" value="TreeGrafter"/>
</dbReference>
<dbReference type="SMART" id="SM00490">
    <property type="entry name" value="HELICc"/>
    <property type="match status" value="1"/>
</dbReference>
<dbReference type="GO" id="GO:0006281">
    <property type="term" value="P:DNA repair"/>
    <property type="evidence" value="ECO:0007669"/>
    <property type="project" value="TreeGrafter"/>
</dbReference>
<dbReference type="SUPFAM" id="SSF47819">
    <property type="entry name" value="HRDC-like"/>
    <property type="match status" value="1"/>
</dbReference>
<dbReference type="InterPro" id="IPR011545">
    <property type="entry name" value="DEAD/DEAH_box_helicase_dom"/>
</dbReference>
<dbReference type="PROSITE" id="PS51194">
    <property type="entry name" value="HELICASE_CTER"/>
    <property type="match status" value="1"/>
</dbReference>
<keyword evidence="3" id="KW-0547">Nucleotide-binding</keyword>
<dbReference type="InterPro" id="IPR010997">
    <property type="entry name" value="HRDC-like_sf"/>
</dbReference>
<dbReference type="GO" id="GO:0003677">
    <property type="term" value="F:DNA binding"/>
    <property type="evidence" value="ECO:0007669"/>
    <property type="project" value="UniProtKB-KW"/>
</dbReference>
<keyword evidence="6" id="KW-0067">ATP-binding</keyword>
<dbReference type="PANTHER" id="PTHR13710:SF105">
    <property type="entry name" value="ATP-DEPENDENT DNA HELICASE Q1"/>
    <property type="match status" value="1"/>
</dbReference>
<evidence type="ECO:0000256" key="4">
    <source>
        <dbReference type="ARBA" id="ARBA00022801"/>
    </source>
</evidence>
<dbReference type="GO" id="GO:0030894">
    <property type="term" value="C:replisome"/>
    <property type="evidence" value="ECO:0007669"/>
    <property type="project" value="TreeGrafter"/>
</dbReference>
<dbReference type="GO" id="GO:0043138">
    <property type="term" value="F:3'-5' DNA helicase activity"/>
    <property type="evidence" value="ECO:0007669"/>
    <property type="project" value="UniProtKB-EC"/>
</dbReference>
<evidence type="ECO:0000256" key="11">
    <source>
        <dbReference type="ARBA" id="ARBA00044535"/>
    </source>
</evidence>
<evidence type="ECO:0000256" key="9">
    <source>
        <dbReference type="ARBA" id="ARBA00034617"/>
    </source>
</evidence>
<keyword evidence="17" id="KW-1185">Reference proteome</keyword>
<dbReference type="Pfam" id="PF16124">
    <property type="entry name" value="RecQ_Zn_bind"/>
    <property type="match status" value="1"/>
</dbReference>
<evidence type="ECO:0000256" key="12">
    <source>
        <dbReference type="ARBA" id="ARBA00044550"/>
    </source>
</evidence>
<dbReference type="Proteomes" id="UP000193978">
    <property type="component" value="Chromosome"/>
</dbReference>
<dbReference type="GO" id="GO:0005524">
    <property type="term" value="F:ATP binding"/>
    <property type="evidence" value="ECO:0007669"/>
    <property type="project" value="UniProtKB-KW"/>
</dbReference>
<dbReference type="PANTHER" id="PTHR13710">
    <property type="entry name" value="DNA HELICASE RECQ FAMILY MEMBER"/>
    <property type="match status" value="1"/>
</dbReference>
<dbReference type="OrthoDB" id="9760034at2"/>
<evidence type="ECO:0000259" key="15">
    <source>
        <dbReference type="PROSITE" id="PS51194"/>
    </source>
</evidence>
<evidence type="ECO:0000256" key="5">
    <source>
        <dbReference type="ARBA" id="ARBA00022806"/>
    </source>
</evidence>
<dbReference type="InterPro" id="IPR004589">
    <property type="entry name" value="DNA_helicase_ATP-dep_RecQ"/>
</dbReference>
<organism evidence="16 17">
    <name type="scientific">Methylocystis bryophila</name>
    <dbReference type="NCBI Taxonomy" id="655015"/>
    <lineage>
        <taxon>Bacteria</taxon>
        <taxon>Pseudomonadati</taxon>
        <taxon>Pseudomonadota</taxon>
        <taxon>Alphaproteobacteria</taxon>
        <taxon>Hyphomicrobiales</taxon>
        <taxon>Methylocystaceae</taxon>
        <taxon>Methylocystis</taxon>
    </lineage>
</organism>
<dbReference type="Gene3D" id="3.40.50.300">
    <property type="entry name" value="P-loop containing nucleotide triphosphate hydrolases"/>
    <property type="match status" value="2"/>
</dbReference>
<keyword evidence="7" id="KW-0238">DNA-binding</keyword>
<evidence type="ECO:0000256" key="6">
    <source>
        <dbReference type="ARBA" id="ARBA00022840"/>
    </source>
</evidence>
<dbReference type="GO" id="GO:0016787">
    <property type="term" value="F:hydrolase activity"/>
    <property type="evidence" value="ECO:0007669"/>
    <property type="project" value="UniProtKB-KW"/>
</dbReference>
<dbReference type="Pfam" id="PF00270">
    <property type="entry name" value="DEAD"/>
    <property type="match status" value="1"/>
</dbReference>
<dbReference type="InterPro" id="IPR027417">
    <property type="entry name" value="P-loop_NTPase"/>
</dbReference>
<dbReference type="SMART" id="SM00487">
    <property type="entry name" value="DEXDc"/>
    <property type="match status" value="1"/>
</dbReference>
<dbReference type="GO" id="GO:0009378">
    <property type="term" value="F:four-way junction helicase activity"/>
    <property type="evidence" value="ECO:0007669"/>
    <property type="project" value="TreeGrafter"/>
</dbReference>
<dbReference type="FunFam" id="3.40.50.300:FF:001389">
    <property type="entry name" value="ATP-dependent DNA helicase RecQ"/>
    <property type="match status" value="1"/>
</dbReference>
<comment type="catalytic activity">
    <reaction evidence="9">
        <text>Couples ATP hydrolysis with the unwinding of duplex DNA by translocating in the 3'-5' direction.</text>
        <dbReference type="EC" id="5.6.2.4"/>
    </reaction>
</comment>
<comment type="similarity">
    <text evidence="1">Belongs to the helicase family. RecQ subfamily.</text>
</comment>
<keyword evidence="4" id="KW-0378">Hydrolase</keyword>
<dbReference type="Pfam" id="PF00271">
    <property type="entry name" value="Helicase_C"/>
    <property type="match status" value="1"/>
</dbReference>
<dbReference type="CDD" id="cd17920">
    <property type="entry name" value="DEXHc_RecQ"/>
    <property type="match status" value="1"/>
</dbReference>
<evidence type="ECO:0000313" key="16">
    <source>
        <dbReference type="EMBL" id="ARN81975.1"/>
    </source>
</evidence>
<dbReference type="STRING" id="655015.B1812_13775"/>
<evidence type="ECO:0000256" key="8">
    <source>
        <dbReference type="ARBA" id="ARBA00023235"/>
    </source>
</evidence>
<name>A0A1W6MWN7_9HYPH</name>
<evidence type="ECO:0000256" key="13">
    <source>
        <dbReference type="SAM" id="MobiDB-lite"/>
    </source>
</evidence>
<proteinExistence type="inferred from homology"/>
<dbReference type="GO" id="GO:0046872">
    <property type="term" value="F:metal ion binding"/>
    <property type="evidence" value="ECO:0007669"/>
    <property type="project" value="UniProtKB-KW"/>
</dbReference>
<evidence type="ECO:0000256" key="1">
    <source>
        <dbReference type="ARBA" id="ARBA00005446"/>
    </source>
</evidence>
<dbReference type="GO" id="GO:0006310">
    <property type="term" value="P:DNA recombination"/>
    <property type="evidence" value="ECO:0007669"/>
    <property type="project" value="InterPro"/>
</dbReference>
<keyword evidence="2" id="KW-0479">Metal-binding</keyword>
<dbReference type="InterPro" id="IPR032284">
    <property type="entry name" value="RecQ_Zn-bd"/>
</dbReference>
<evidence type="ECO:0000256" key="2">
    <source>
        <dbReference type="ARBA" id="ARBA00022723"/>
    </source>
</evidence>
<dbReference type="AlphaFoldDB" id="A0A1W6MWN7"/>
<feature type="domain" description="Helicase C-terminal" evidence="15">
    <location>
        <begin position="229"/>
        <end position="373"/>
    </location>
</feature>
<dbReference type="NCBIfam" id="TIGR00614">
    <property type="entry name" value="recQ_fam"/>
    <property type="match status" value="1"/>
</dbReference>
<keyword evidence="8" id="KW-0413">Isomerase</keyword>
<evidence type="ECO:0000313" key="17">
    <source>
        <dbReference type="Proteomes" id="UP000193978"/>
    </source>
</evidence>
<keyword evidence="5" id="KW-0347">Helicase</keyword>
<feature type="domain" description="Helicase ATP-binding" evidence="14">
    <location>
        <begin position="37"/>
        <end position="205"/>
    </location>
</feature>
<feature type="compositionally biased region" description="Basic and acidic residues" evidence="13">
    <location>
        <begin position="435"/>
        <end position="446"/>
    </location>
</feature>
<dbReference type="SUPFAM" id="SSF52540">
    <property type="entry name" value="P-loop containing nucleoside triphosphate hydrolases"/>
    <property type="match status" value="1"/>
</dbReference>
<evidence type="ECO:0000256" key="7">
    <source>
        <dbReference type="ARBA" id="ARBA00023125"/>
    </source>
</evidence>
<dbReference type="GO" id="GO:0005737">
    <property type="term" value="C:cytoplasm"/>
    <property type="evidence" value="ECO:0007669"/>
    <property type="project" value="TreeGrafter"/>
</dbReference>
<evidence type="ECO:0000259" key="14">
    <source>
        <dbReference type="PROSITE" id="PS51192"/>
    </source>
</evidence>
<dbReference type="EMBL" id="CP019948">
    <property type="protein sequence ID" value="ARN81975.1"/>
    <property type="molecule type" value="Genomic_DNA"/>
</dbReference>
<accession>A0A1W6MWN7</accession>
<sequence>MVKVSPRLAAPSVDDARRALRETFGYEHFLPGQAEIVEAVLAGRDVLAVMPTGSGKSLLYQLPAAMRIGLVVVVSPLISLMHDQLRALAAAKLPAAALHSAEDDADYLRACEGVASGRVKLLYAAPERLAQEGALALLSRRRVALLAVDEAHCVSAWGHDFRPEYGRLREIADRLGAPPILAVTASAGPRTREDIAQKLFQREPQVFVRSFARANLALAFAERHDEFRQLTRFIAAQRGGSGVVYCGSRAKVDRLAQELRRFGLDALPYHAGLDGERRARHQDAFFARAGVVMVATIAFGMGVDKRDLRFVAHVDLPDSIEGYYQEIGRAGRDGAKARTLLLFERRELADRLAPEGRNDDASVEAERGRREAMARLCVTPGCRMQAMLAEFGEASAACGNCDHCRGLLAPVRRLHATALSLRLRANGRARALFERGETEAPEHEPELGTSWPPPATRDLAPLTVEEERLLGLLTAERKRLARARRLPPRKIASDEALRALARGPSDTGIEGVDDVDATTFTRIIETARQRK</sequence>
<evidence type="ECO:0000256" key="3">
    <source>
        <dbReference type="ARBA" id="ARBA00022741"/>
    </source>
</evidence>
<feature type="region of interest" description="Disordered" evidence="13">
    <location>
        <begin position="435"/>
        <end position="457"/>
    </location>
</feature>
<dbReference type="PROSITE" id="PS51192">
    <property type="entry name" value="HELICASE_ATP_BIND_1"/>
    <property type="match status" value="1"/>
</dbReference>
<dbReference type="InterPro" id="IPR001650">
    <property type="entry name" value="Helicase_C-like"/>
</dbReference>
<protein>
    <recommendedName>
        <fullName evidence="11">ATP-dependent DNA helicase RecQ</fullName>
        <ecNumber evidence="10">5.6.2.4</ecNumber>
    </recommendedName>
    <alternativeName>
        <fullName evidence="12">DNA 3'-5' helicase RecQ</fullName>
    </alternativeName>
</protein>
<dbReference type="InterPro" id="IPR014001">
    <property type="entry name" value="Helicase_ATP-bd"/>
</dbReference>
<dbReference type="KEGG" id="mbry:B1812_13775"/>
<gene>
    <name evidence="16" type="ORF">B1812_13775</name>
</gene>
<dbReference type="RefSeq" id="WP_085772093.1">
    <property type="nucleotide sequence ID" value="NZ_AP027149.1"/>
</dbReference>